<comment type="catalytic activity">
    <reaction evidence="7">
        <text>Hydrolysis of oligopeptides, with broad specificity. Gly or Ala commonly occur as P1 or P1' residues, but more distant residues are also important, as is shown by the fact that Z-Gly-Pro-Gly-|-Gly-Pro-Ala is cleaved, but not Z-(Gly)(5).</text>
        <dbReference type="EC" id="3.4.24.70"/>
    </reaction>
</comment>
<dbReference type="Proteomes" id="UP000294338">
    <property type="component" value="Chromosome 1"/>
</dbReference>
<dbReference type="SUPFAM" id="SSF55486">
    <property type="entry name" value="Metalloproteases ('zincins'), catalytic domain"/>
    <property type="match status" value="1"/>
</dbReference>
<dbReference type="PANTHER" id="PTHR43660:SF1">
    <property type="entry name" value="DIPEPTIDYL CARBOXYPEPTIDASE"/>
    <property type="match status" value="1"/>
</dbReference>
<dbReference type="GO" id="GO:0046872">
    <property type="term" value="F:metal ion binding"/>
    <property type="evidence" value="ECO:0007669"/>
    <property type="project" value="UniProtKB-UniRule"/>
</dbReference>
<dbReference type="GO" id="GO:0006508">
    <property type="term" value="P:proteolysis"/>
    <property type="evidence" value="ECO:0007669"/>
    <property type="project" value="UniProtKB-KW"/>
</dbReference>
<dbReference type="NCBIfam" id="NF008159">
    <property type="entry name" value="PRK10911.1"/>
    <property type="match status" value="1"/>
</dbReference>
<dbReference type="Gene3D" id="1.10.1370.10">
    <property type="entry name" value="Neurolysin, domain 3"/>
    <property type="match status" value="1"/>
</dbReference>
<dbReference type="InterPro" id="IPR024077">
    <property type="entry name" value="Neurolysin/TOP_dom2"/>
</dbReference>
<evidence type="ECO:0000259" key="11">
    <source>
        <dbReference type="Pfam" id="PF19310"/>
    </source>
</evidence>
<gene>
    <name evidence="12" type="primary">prlC</name>
    <name evidence="12" type="ORF">ERCISPPS3390_282</name>
</gene>
<keyword evidence="6 9" id="KW-0482">Metalloprotease</keyword>
<dbReference type="Pfam" id="PF01432">
    <property type="entry name" value="Peptidase_M3"/>
    <property type="match status" value="1"/>
</dbReference>
<sequence length="686" mass="79388">MTNPLLTSFVLPPFCSIKAEHIIPAIKCVLYQCREVVKKIVGQRGPYDWDNLAQPLMEADDYLSRVFSPISHLNLVKNNPELRSAYEQVLCMLSEYNSWVGQNEALYTAYSTLRDNTSIYQSLNIEQKQFIDNTLRDFQLCGVGLSKTKKSRYKEIFTRLSVLSATYSNNVLDATMGWSKVITDKNELTGIPDSILKTMQLKEKAINQHGWRLTLDATSYVPVITYCDNRALREEIYCAYLTRASDQGPNAGKWDNTSIMYEILTLRHELSKILGFSSYAEKSLVTKMAENSDQVILFLNDLAQCVRSKAEQELEQLRIFSKKEYNINDLQPWDIAFFSEKQKQSLYDISDEQLRPYFPENLVLNGLFKIVENVYGITTIERYDVEVYHRDVRFFELFDENQIMRGSFFLDLYVRDHKCSGAWMDDCVSQMRKLDGTLQKPIAYITCNFNRPYDGEVALFTHQEVITLFHEYGHGLHHMLTQIETRGVSGIHGVPWDAVEMPSQLMENWCWRPESLALISGHYRTGEALPKIFLNKLLAVKNYQIALFLQKQIVFSLFDFHLHMQCDQDKGVKIIELFRDIKYQISGVLEPKWSRFPNAFNHIFSGSYAAGYYSYLWANVLASDAWSRFEREGVLNRDTGNSLLDNVLTRGGSENPITLFYRFRGRKPTIDAMLKQYGITSIDRTI</sequence>
<evidence type="ECO:0000256" key="1">
    <source>
        <dbReference type="ARBA" id="ARBA00006040"/>
    </source>
</evidence>
<dbReference type="EC" id="3.4.24.70" evidence="8"/>
<evidence type="ECO:0000256" key="4">
    <source>
        <dbReference type="ARBA" id="ARBA00022801"/>
    </source>
</evidence>
<evidence type="ECO:0000313" key="13">
    <source>
        <dbReference type="Proteomes" id="UP000294338"/>
    </source>
</evidence>
<name>A0A451D464_9GAMM</name>
<dbReference type="GO" id="GO:0005829">
    <property type="term" value="C:cytosol"/>
    <property type="evidence" value="ECO:0007669"/>
    <property type="project" value="UniProtKB-ARBA"/>
</dbReference>
<dbReference type="InterPro" id="IPR045090">
    <property type="entry name" value="Pept_M3A_M3B"/>
</dbReference>
<proteinExistence type="inferred from homology"/>
<evidence type="ECO:0000256" key="5">
    <source>
        <dbReference type="ARBA" id="ARBA00022833"/>
    </source>
</evidence>
<dbReference type="FunFam" id="3.40.390.10:FF:000009">
    <property type="entry name" value="Oligopeptidase A"/>
    <property type="match status" value="1"/>
</dbReference>
<dbReference type="AlphaFoldDB" id="A0A451D464"/>
<keyword evidence="4 9" id="KW-0378">Hydrolase</keyword>
<keyword evidence="3 9" id="KW-0479">Metal-binding</keyword>
<dbReference type="PANTHER" id="PTHR43660">
    <property type="entry name" value="DIPEPTIDYL CARBOXYPEPTIDASE"/>
    <property type="match status" value="1"/>
</dbReference>
<evidence type="ECO:0000313" key="12">
    <source>
        <dbReference type="EMBL" id="VFP80418.1"/>
    </source>
</evidence>
<evidence type="ECO:0000256" key="6">
    <source>
        <dbReference type="ARBA" id="ARBA00023049"/>
    </source>
</evidence>
<evidence type="ECO:0000256" key="7">
    <source>
        <dbReference type="ARBA" id="ARBA00024603"/>
    </source>
</evidence>
<dbReference type="InterPro" id="IPR024079">
    <property type="entry name" value="MetalloPept_cat_dom_sf"/>
</dbReference>
<protein>
    <recommendedName>
        <fullName evidence="8">oligopeptidase A</fullName>
        <ecNumber evidence="8">3.4.24.70</ecNumber>
    </recommendedName>
</protein>
<dbReference type="InterPro" id="IPR001567">
    <property type="entry name" value="Pept_M3A_M3B_dom"/>
</dbReference>
<organism evidence="12 13">
    <name type="scientific">Candidatus Erwinia haradaeae</name>
    <dbReference type="NCBI Taxonomy" id="1922217"/>
    <lineage>
        <taxon>Bacteria</taxon>
        <taxon>Pseudomonadati</taxon>
        <taxon>Pseudomonadota</taxon>
        <taxon>Gammaproteobacteria</taxon>
        <taxon>Enterobacterales</taxon>
        <taxon>Erwiniaceae</taxon>
        <taxon>Erwinia</taxon>
    </lineage>
</organism>
<dbReference type="CDD" id="cd06456">
    <property type="entry name" value="M3A_DCP"/>
    <property type="match status" value="1"/>
</dbReference>
<dbReference type="EMBL" id="LR217705">
    <property type="protein sequence ID" value="VFP80418.1"/>
    <property type="molecule type" value="Genomic_DNA"/>
</dbReference>
<evidence type="ECO:0000256" key="3">
    <source>
        <dbReference type="ARBA" id="ARBA00022723"/>
    </source>
</evidence>
<dbReference type="RefSeq" id="WP_197095075.1">
    <property type="nucleotide sequence ID" value="NZ_LR217705.1"/>
</dbReference>
<comment type="cofactor">
    <cofactor evidence="9">
        <name>Zn(2+)</name>
        <dbReference type="ChEBI" id="CHEBI:29105"/>
    </cofactor>
    <text evidence="9">Binds 1 zinc ion.</text>
</comment>
<dbReference type="Gene3D" id="3.40.390.10">
    <property type="entry name" value="Collagenase (Catalytic Domain)"/>
    <property type="match status" value="1"/>
</dbReference>
<evidence type="ECO:0000259" key="10">
    <source>
        <dbReference type="Pfam" id="PF01432"/>
    </source>
</evidence>
<evidence type="ECO:0000256" key="8">
    <source>
        <dbReference type="ARBA" id="ARBA00026100"/>
    </source>
</evidence>
<feature type="domain" description="Peptidase M3A/M3B catalytic" evidence="10">
    <location>
        <begin position="224"/>
        <end position="678"/>
    </location>
</feature>
<keyword evidence="2 9" id="KW-0645">Protease</keyword>
<reference evidence="12 13" key="1">
    <citation type="submission" date="2019-02" db="EMBL/GenBank/DDBJ databases">
        <authorList>
            <person name="Manzano-Marin A."/>
            <person name="Manzano-Marin A."/>
        </authorList>
    </citation>
    <scope>NUCLEOTIDE SEQUENCE [LARGE SCALE GENOMIC DNA]</scope>
    <source>
        <strain evidence="12 13">ErCisplendens/pseudotsugae</strain>
    </source>
</reference>
<dbReference type="GO" id="GO:0004222">
    <property type="term" value="F:metalloendopeptidase activity"/>
    <property type="evidence" value="ECO:0007669"/>
    <property type="project" value="UniProtKB-EC"/>
</dbReference>
<dbReference type="Pfam" id="PF19310">
    <property type="entry name" value="TOP_N"/>
    <property type="match status" value="1"/>
</dbReference>
<dbReference type="InterPro" id="IPR045666">
    <property type="entry name" value="OpdA_N"/>
</dbReference>
<feature type="domain" description="Oligopeptidase A N-terminal" evidence="11">
    <location>
        <begin position="48"/>
        <end position="150"/>
    </location>
</feature>
<dbReference type="InterPro" id="IPR034005">
    <property type="entry name" value="M3A_DCP"/>
</dbReference>
<evidence type="ECO:0000256" key="2">
    <source>
        <dbReference type="ARBA" id="ARBA00022670"/>
    </source>
</evidence>
<keyword evidence="5 9" id="KW-0862">Zinc</keyword>
<comment type="similarity">
    <text evidence="1 9">Belongs to the peptidase M3 family.</text>
</comment>
<accession>A0A451D464</accession>
<evidence type="ECO:0000256" key="9">
    <source>
        <dbReference type="RuleBase" id="RU003435"/>
    </source>
</evidence>